<dbReference type="SUPFAM" id="SSF52540">
    <property type="entry name" value="P-loop containing nucleoside triphosphate hydrolases"/>
    <property type="match status" value="1"/>
</dbReference>
<dbReference type="AlphaFoldDB" id="A0A318JXI3"/>
<reference evidence="4 5" key="1">
    <citation type="submission" date="2018-05" db="EMBL/GenBank/DDBJ databases">
        <title>Genomic Encyclopedia of Type Strains, Phase IV (KMG-IV): sequencing the most valuable type-strain genomes for metagenomic binning, comparative biology and taxonomic classification.</title>
        <authorList>
            <person name="Goeker M."/>
        </authorList>
    </citation>
    <scope>NUCLEOTIDE SEQUENCE [LARGE SCALE GENOMIC DNA]</scope>
    <source>
        <strain evidence="4 5">DSM 19792</strain>
    </source>
</reference>
<dbReference type="InterPro" id="IPR003439">
    <property type="entry name" value="ABC_transporter-like_ATP-bd"/>
</dbReference>
<name>A0A318JXI3_9BURK</name>
<dbReference type="Proteomes" id="UP000247792">
    <property type="component" value="Unassembled WGS sequence"/>
</dbReference>
<dbReference type="Pfam" id="PF00005">
    <property type="entry name" value="ABC_tran"/>
    <property type="match status" value="1"/>
</dbReference>
<dbReference type="OrthoDB" id="8772152at2"/>
<dbReference type="GO" id="GO:0005524">
    <property type="term" value="F:ATP binding"/>
    <property type="evidence" value="ECO:0007669"/>
    <property type="project" value="UniProtKB-KW"/>
</dbReference>
<dbReference type="EMBL" id="QJKB01000002">
    <property type="protein sequence ID" value="PXX45435.1"/>
    <property type="molecule type" value="Genomic_DNA"/>
</dbReference>
<dbReference type="RefSeq" id="WP_110255016.1">
    <property type="nucleotide sequence ID" value="NZ_QJKB01000002.1"/>
</dbReference>
<accession>A0A318JXI3</accession>
<evidence type="ECO:0000256" key="1">
    <source>
        <dbReference type="ARBA" id="ARBA00022741"/>
    </source>
</evidence>
<organism evidence="4 5">
    <name type="scientific">Undibacterium pigrum</name>
    <dbReference type="NCBI Taxonomy" id="401470"/>
    <lineage>
        <taxon>Bacteria</taxon>
        <taxon>Pseudomonadati</taxon>
        <taxon>Pseudomonadota</taxon>
        <taxon>Betaproteobacteria</taxon>
        <taxon>Burkholderiales</taxon>
        <taxon>Oxalobacteraceae</taxon>
        <taxon>Undibacterium</taxon>
    </lineage>
</organism>
<dbReference type="PANTHER" id="PTHR43158">
    <property type="entry name" value="SKFA PEPTIDE EXPORT ATP-BINDING PROTEIN SKFE"/>
    <property type="match status" value="1"/>
</dbReference>
<sequence>MKNQGKALLQVHDLSFSYPGQVLFSDWSGEIVAGINLVRGGDGRGKTSLLQLLAGEVQAQSGQLQIQGVFLHEQAAQYRSQVFWVDPRTDAFDQLGVQEYFAGVRGSYPQFDDGLLENAIEGLGLTPHLHKQLFMLSTGSKRKVWLAAAFAAGARINLLDDPFAALDKASIEFIVKTLNQFAQEPERAWVLAMYVTPQGLPLSGLIELGD</sequence>
<evidence type="ECO:0000313" key="5">
    <source>
        <dbReference type="Proteomes" id="UP000247792"/>
    </source>
</evidence>
<keyword evidence="5" id="KW-1185">Reference proteome</keyword>
<comment type="caution">
    <text evidence="4">The sequence shown here is derived from an EMBL/GenBank/DDBJ whole genome shotgun (WGS) entry which is preliminary data.</text>
</comment>
<gene>
    <name evidence="4" type="ORF">DFR42_102663</name>
</gene>
<dbReference type="InterPro" id="IPR027417">
    <property type="entry name" value="P-loop_NTPase"/>
</dbReference>
<evidence type="ECO:0000313" key="4">
    <source>
        <dbReference type="EMBL" id="PXX45435.1"/>
    </source>
</evidence>
<evidence type="ECO:0000259" key="3">
    <source>
        <dbReference type="Pfam" id="PF00005"/>
    </source>
</evidence>
<keyword evidence="2" id="KW-0067">ATP-binding</keyword>
<dbReference type="PANTHER" id="PTHR43158:SF2">
    <property type="entry name" value="SKFA PEPTIDE EXPORT ATP-BINDING PROTEIN SKFE"/>
    <property type="match status" value="1"/>
</dbReference>
<keyword evidence="1" id="KW-0547">Nucleotide-binding</keyword>
<evidence type="ECO:0000256" key="2">
    <source>
        <dbReference type="ARBA" id="ARBA00022840"/>
    </source>
</evidence>
<feature type="domain" description="ABC transporter" evidence="3">
    <location>
        <begin position="38"/>
        <end position="164"/>
    </location>
</feature>
<proteinExistence type="predicted"/>
<protein>
    <submittedName>
        <fullName evidence="4">ABC transporter family protein</fullName>
    </submittedName>
</protein>
<dbReference type="Gene3D" id="3.40.50.300">
    <property type="entry name" value="P-loop containing nucleotide triphosphate hydrolases"/>
    <property type="match status" value="1"/>
</dbReference>
<dbReference type="GO" id="GO:0016887">
    <property type="term" value="F:ATP hydrolysis activity"/>
    <property type="evidence" value="ECO:0007669"/>
    <property type="project" value="InterPro"/>
</dbReference>